<evidence type="ECO:0000313" key="2">
    <source>
        <dbReference type="Proteomes" id="UP001062846"/>
    </source>
</evidence>
<evidence type="ECO:0000313" key="1">
    <source>
        <dbReference type="EMBL" id="KAI8551248.1"/>
    </source>
</evidence>
<dbReference type="EMBL" id="CM046393">
    <property type="protein sequence ID" value="KAI8551248.1"/>
    <property type="molecule type" value="Genomic_DNA"/>
</dbReference>
<comment type="caution">
    <text evidence="1">The sequence shown here is derived from an EMBL/GenBank/DDBJ whole genome shotgun (WGS) entry which is preliminary data.</text>
</comment>
<accession>A0ACC0NF83</accession>
<sequence length="154" mass="17656">MPSRFSYDDFKNATVDFHNKLGEGGFGSVFQGTLSDGTKVAVKHLYGLSQIKKSFLAEVETIGSIHHVNLVRLTGFCYEKLNRLVVYAYMPNGSLDKWIFCQELALGWKPRKKIILDVAKGLAYLLEKCRQKIYHLDIKPQNILIDDHFNEKNF</sequence>
<name>A0ACC0NF83_RHOML</name>
<keyword evidence="2" id="KW-1185">Reference proteome</keyword>
<organism evidence="1 2">
    <name type="scientific">Rhododendron molle</name>
    <name type="common">Chinese azalea</name>
    <name type="synonym">Azalea mollis</name>
    <dbReference type="NCBI Taxonomy" id="49168"/>
    <lineage>
        <taxon>Eukaryota</taxon>
        <taxon>Viridiplantae</taxon>
        <taxon>Streptophyta</taxon>
        <taxon>Embryophyta</taxon>
        <taxon>Tracheophyta</taxon>
        <taxon>Spermatophyta</taxon>
        <taxon>Magnoliopsida</taxon>
        <taxon>eudicotyledons</taxon>
        <taxon>Gunneridae</taxon>
        <taxon>Pentapetalae</taxon>
        <taxon>asterids</taxon>
        <taxon>Ericales</taxon>
        <taxon>Ericaceae</taxon>
        <taxon>Ericoideae</taxon>
        <taxon>Rhodoreae</taxon>
        <taxon>Rhododendron</taxon>
    </lineage>
</organism>
<gene>
    <name evidence="1" type="ORF">RHMOL_Rhmol06G0170400</name>
</gene>
<reference evidence="1" key="1">
    <citation type="submission" date="2022-02" db="EMBL/GenBank/DDBJ databases">
        <title>Plant Genome Project.</title>
        <authorList>
            <person name="Zhang R.-G."/>
        </authorList>
    </citation>
    <scope>NUCLEOTIDE SEQUENCE</scope>
    <source>
        <strain evidence="1">AT1</strain>
    </source>
</reference>
<proteinExistence type="predicted"/>
<protein>
    <submittedName>
        <fullName evidence="1">Uncharacterized protein</fullName>
    </submittedName>
</protein>
<dbReference type="Proteomes" id="UP001062846">
    <property type="component" value="Chromosome 6"/>
</dbReference>